<evidence type="ECO:0000313" key="7">
    <source>
        <dbReference type="Proteomes" id="UP000018895"/>
    </source>
</evidence>
<dbReference type="GO" id="GO:0009247">
    <property type="term" value="P:glycolipid biosynthetic process"/>
    <property type="evidence" value="ECO:0007669"/>
    <property type="project" value="InterPro"/>
</dbReference>
<dbReference type="GO" id="GO:0016020">
    <property type="term" value="C:membrane"/>
    <property type="evidence" value="ECO:0007669"/>
    <property type="project" value="GOC"/>
</dbReference>
<evidence type="ECO:0000259" key="4">
    <source>
        <dbReference type="Pfam" id="PF00534"/>
    </source>
</evidence>
<dbReference type="EMBL" id="BAUU01000002">
    <property type="protein sequence ID" value="GAE28934.1"/>
    <property type="molecule type" value="Genomic_DNA"/>
</dbReference>
<keyword evidence="7" id="KW-1185">Reference proteome</keyword>
<evidence type="ECO:0000256" key="2">
    <source>
        <dbReference type="ARBA" id="ARBA00022676"/>
    </source>
</evidence>
<evidence type="ECO:0000256" key="3">
    <source>
        <dbReference type="ARBA" id="ARBA00022679"/>
    </source>
</evidence>
<dbReference type="RefSeq" id="WP_035340024.1">
    <property type="nucleotide sequence ID" value="NZ_BAUU01000002.1"/>
</dbReference>
<dbReference type="InterPro" id="IPR050519">
    <property type="entry name" value="Glycosyltransf_28_UgtP"/>
</dbReference>
<comment type="similarity">
    <text evidence="1">Belongs to the glycosyltransferase 28 family.</text>
</comment>
<dbReference type="SUPFAM" id="SSF53756">
    <property type="entry name" value="UDP-Glycosyltransferase/glycogen phosphorylase"/>
    <property type="match status" value="1"/>
</dbReference>
<feature type="domain" description="Glycosyl transferase family 1" evidence="4">
    <location>
        <begin position="191"/>
        <end position="349"/>
    </location>
</feature>
<proteinExistence type="inferred from homology"/>
<evidence type="ECO:0000313" key="6">
    <source>
        <dbReference type="EMBL" id="GAE28934.1"/>
    </source>
</evidence>
<accession>W4QC50</accession>
<protein>
    <submittedName>
        <fullName evidence="6">Diglucosyldiacylglycerol synthase</fullName>
    </submittedName>
</protein>
<gene>
    <name evidence="6" type="ORF">JCM9152_272</name>
</gene>
<dbReference type="Pfam" id="PF00534">
    <property type="entry name" value="Glycos_transf_1"/>
    <property type="match status" value="1"/>
</dbReference>
<dbReference type="OrthoDB" id="9815663at2"/>
<comment type="caution">
    <text evidence="6">The sequence shown here is derived from an EMBL/GenBank/DDBJ whole genome shotgun (WGS) entry which is preliminary data.</text>
</comment>
<feature type="domain" description="Diacylglycerol glucosyltransferase N-terminal" evidence="5">
    <location>
        <begin position="16"/>
        <end position="178"/>
    </location>
</feature>
<dbReference type="Gene3D" id="3.40.50.2000">
    <property type="entry name" value="Glycogen Phosphorylase B"/>
    <property type="match status" value="1"/>
</dbReference>
<dbReference type="InterPro" id="IPR001296">
    <property type="entry name" value="Glyco_trans_1"/>
</dbReference>
<dbReference type="STRING" id="1236971.JCM9152_272"/>
<reference evidence="6" key="1">
    <citation type="journal article" date="2014" name="Genome Announc.">
        <title>Draft Genome Sequences of Three Alkaliphilic Bacillus Strains, Bacillus wakoensis JCM 9140T, Bacillus akibai JCM 9157T, and Bacillus hemicellulosilyticus JCM 9152T.</title>
        <authorList>
            <person name="Yuki M."/>
            <person name="Oshima K."/>
            <person name="Suda W."/>
            <person name="Oshida Y."/>
            <person name="Kitamura K."/>
            <person name="Iida T."/>
            <person name="Hattori M."/>
            <person name="Ohkuma M."/>
        </authorList>
    </citation>
    <scope>NUCLEOTIDE SEQUENCE [LARGE SCALE GENOMIC DNA]</scope>
    <source>
        <strain evidence="6">JCM 9152</strain>
    </source>
</reference>
<evidence type="ECO:0000256" key="1">
    <source>
        <dbReference type="ARBA" id="ARBA00006962"/>
    </source>
</evidence>
<keyword evidence="2" id="KW-0328">Glycosyltransferase</keyword>
<dbReference type="PANTHER" id="PTHR43025:SF3">
    <property type="entry name" value="MONOGALACTOSYLDIACYLGLYCEROL SYNTHASE 1, CHLOROPLASTIC"/>
    <property type="match status" value="1"/>
</dbReference>
<dbReference type="PANTHER" id="PTHR43025">
    <property type="entry name" value="MONOGALACTOSYLDIACYLGLYCEROL SYNTHASE"/>
    <property type="match status" value="1"/>
</dbReference>
<organism evidence="6 7">
    <name type="scientific">Halalkalibacter hemicellulosilyticusJCM 9152</name>
    <dbReference type="NCBI Taxonomy" id="1236971"/>
    <lineage>
        <taxon>Bacteria</taxon>
        <taxon>Bacillati</taxon>
        <taxon>Bacillota</taxon>
        <taxon>Bacilli</taxon>
        <taxon>Bacillales</taxon>
        <taxon>Bacillaceae</taxon>
        <taxon>Halalkalibacter</taxon>
    </lineage>
</organism>
<dbReference type="GO" id="GO:0016758">
    <property type="term" value="F:hexosyltransferase activity"/>
    <property type="evidence" value="ECO:0007669"/>
    <property type="project" value="InterPro"/>
</dbReference>
<dbReference type="Pfam" id="PF06925">
    <property type="entry name" value="MGDG_synth"/>
    <property type="match status" value="1"/>
</dbReference>
<dbReference type="Proteomes" id="UP000018895">
    <property type="component" value="Unassembled WGS sequence"/>
</dbReference>
<dbReference type="InterPro" id="IPR009695">
    <property type="entry name" value="Diacylglyc_glucosyltr_N"/>
</dbReference>
<keyword evidence="3" id="KW-0808">Transferase</keyword>
<evidence type="ECO:0000259" key="5">
    <source>
        <dbReference type="Pfam" id="PF06925"/>
    </source>
</evidence>
<sequence length="368" mass="42099">MKPQPLIFSASIGHGHNQAAMALQHELQKQGFQPKIIDTFYAISPVLHSCMLKSYLHLLKKKPLIWQNIYFRAEKVPLYLYLDRFAMLFIRQLHHIVKHSSCSFMISTHPFVTAFLARLKKQRKLNIPFYTVITDFVLHPAYIRPEIDAYFTMDPNVSEFAKRHNLKEDLFFTTGIPIKSHVSLNQSKYDSRKRLGICENRKVLLIAGGGMGLTNYTEAITSLNGLDEPIQLLCMIGHNRRIKKEIEVIESKHEINVIEFTDDFLLYLKASDAIFSKAGGLTMAESLACETPIIIYNPVPGHEEQNAEFLINVGAAKKANSTQDIPAILKHVLYENEFSMEMRNSARKWKQPNAANDVVERILSLLEE</sequence>
<name>W4QC50_9BACI</name>
<dbReference type="AlphaFoldDB" id="W4QC50"/>